<protein>
    <submittedName>
        <fullName evidence="2">Ubiquitin-hydrolase Zn-finger-containing protein</fullName>
    </submittedName>
</protein>
<evidence type="ECO:0000259" key="1">
    <source>
        <dbReference type="PROSITE" id="PS50271"/>
    </source>
</evidence>
<dbReference type="EMBL" id="RBKV01000001">
    <property type="protein sequence ID" value="RKR93971.1"/>
    <property type="molecule type" value="Genomic_DNA"/>
</dbReference>
<name>A0A495JYK4_WILMA</name>
<proteinExistence type="predicted"/>
<dbReference type="AlphaFoldDB" id="A0A495JYK4"/>
<keyword evidence="2" id="KW-0378">Hydrolase</keyword>
<organism evidence="2 3">
    <name type="scientific">Williamsia marianensis</name>
    <dbReference type="NCBI Taxonomy" id="85044"/>
    <lineage>
        <taxon>Bacteria</taxon>
        <taxon>Bacillati</taxon>
        <taxon>Actinomycetota</taxon>
        <taxon>Actinomycetes</taxon>
        <taxon>Mycobacteriales</taxon>
        <taxon>Nocardiaceae</taxon>
        <taxon>Williamsia</taxon>
    </lineage>
</organism>
<evidence type="ECO:0000313" key="2">
    <source>
        <dbReference type="EMBL" id="RKR93971.1"/>
    </source>
</evidence>
<dbReference type="Gene3D" id="3.30.40.10">
    <property type="entry name" value="Zinc/RING finger domain, C3HC4 (zinc finger)"/>
    <property type="match status" value="1"/>
</dbReference>
<dbReference type="SUPFAM" id="SSF57850">
    <property type="entry name" value="RING/U-box"/>
    <property type="match status" value="1"/>
</dbReference>
<dbReference type="GO" id="GO:0008270">
    <property type="term" value="F:zinc ion binding"/>
    <property type="evidence" value="ECO:0007669"/>
    <property type="project" value="InterPro"/>
</dbReference>
<accession>A0A495JYK4</accession>
<dbReference type="InterPro" id="IPR001607">
    <property type="entry name" value="Znf_UBP"/>
</dbReference>
<dbReference type="Proteomes" id="UP000274762">
    <property type="component" value="Unassembled WGS sequence"/>
</dbReference>
<dbReference type="Pfam" id="PF02148">
    <property type="entry name" value="zf-UBP"/>
    <property type="match status" value="1"/>
</dbReference>
<sequence>MELFSPQTSPAAEVCGLSPLANHMRKDLMRNPIRSVMHRNIKPSTLLADVADELCPELVQTSEDPSADPPVDSQDACQDCVAEGVDHWAHLRKCLTCGHVACCDSSPRKHATAHFKSTGHPVMRSAEPGETWRWCYRHAQMG</sequence>
<comment type="caution">
    <text evidence="2">The sequence shown here is derived from an EMBL/GenBank/DDBJ whole genome shotgun (WGS) entry which is preliminary data.</text>
</comment>
<feature type="domain" description="UBP-type" evidence="1">
    <location>
        <begin position="53"/>
        <end position="142"/>
    </location>
</feature>
<reference evidence="2 3" key="1">
    <citation type="submission" date="2018-10" db="EMBL/GenBank/DDBJ databases">
        <title>Sequencing the genomes of 1000 actinobacteria strains.</title>
        <authorList>
            <person name="Klenk H.-P."/>
        </authorList>
    </citation>
    <scope>NUCLEOTIDE SEQUENCE [LARGE SCALE GENOMIC DNA]</scope>
    <source>
        <strain evidence="2 3">DSM 44343</strain>
    </source>
</reference>
<dbReference type="PROSITE" id="PS50271">
    <property type="entry name" value="ZF_UBP"/>
    <property type="match status" value="1"/>
</dbReference>
<evidence type="ECO:0000313" key="3">
    <source>
        <dbReference type="Proteomes" id="UP000274762"/>
    </source>
</evidence>
<dbReference type="GO" id="GO:0016787">
    <property type="term" value="F:hydrolase activity"/>
    <property type="evidence" value="ECO:0007669"/>
    <property type="project" value="UniProtKB-KW"/>
</dbReference>
<dbReference type="InterPro" id="IPR013083">
    <property type="entry name" value="Znf_RING/FYVE/PHD"/>
</dbReference>
<gene>
    <name evidence="2" type="ORF">DFJ75_0760</name>
</gene>